<name>A0A5J5B914_9ASTE</name>
<evidence type="ECO:0000256" key="2">
    <source>
        <dbReference type="ARBA" id="ARBA00022801"/>
    </source>
</evidence>
<dbReference type="PANTHER" id="PTHR32494:SF19">
    <property type="entry name" value="ALLANTOATE DEIMINASE-RELATED"/>
    <property type="match status" value="1"/>
</dbReference>
<protein>
    <recommendedName>
        <fullName evidence="3">PB1 domain-containing protein</fullName>
    </recommendedName>
</protein>
<dbReference type="PANTHER" id="PTHR32494">
    <property type="entry name" value="ALLANTOATE DEIMINASE-RELATED"/>
    <property type="match status" value="1"/>
</dbReference>
<sequence>MLTFFFFCVEKRKGVKSDLFQEVLRDETVTRLIELGKVSDADDYFERTFWSPASVRAGNIIRIWIEDSSLITWVDQMGNVHGRVEGMNASVRALLIGSHLDTVIEVKIFDGSLGFISALFALKVLNITRRLGKPSRLVKVIAFRDEEGVKFQSTFLGNATIAGILLVSTLQICDKSGVTVQDLLKENSIDITEENIFQLKYNLESVWGYVEVHIEQGPILESIGLPLGMPNCLSSVSSTQFHVVLSSLISDHGIIIGWQVQKAGSICRSTDVSRFKNYDELLSTIECMFGLEGLLNDCKGSGWKLVDVDFENDVILVGDNPWE</sequence>
<dbReference type="InterPro" id="IPR010158">
    <property type="entry name" value="Amidase_Cbmase"/>
</dbReference>
<proteinExistence type="predicted"/>
<dbReference type="Gene3D" id="3.40.630.10">
    <property type="entry name" value="Zn peptidases"/>
    <property type="match status" value="1"/>
</dbReference>
<keyword evidence="5" id="KW-1185">Reference proteome</keyword>
<dbReference type="SUPFAM" id="SSF53187">
    <property type="entry name" value="Zn-dependent exopeptidases"/>
    <property type="match status" value="1"/>
</dbReference>
<dbReference type="InterPro" id="IPR053793">
    <property type="entry name" value="PB1-like"/>
</dbReference>
<dbReference type="Proteomes" id="UP000325577">
    <property type="component" value="Linkage Group LG14"/>
</dbReference>
<dbReference type="PROSITE" id="PS51745">
    <property type="entry name" value="PB1"/>
    <property type="match status" value="1"/>
</dbReference>
<dbReference type="GO" id="GO:0016813">
    <property type="term" value="F:hydrolase activity, acting on carbon-nitrogen (but not peptide) bonds, in linear amidines"/>
    <property type="evidence" value="ECO:0007669"/>
    <property type="project" value="InterPro"/>
</dbReference>
<dbReference type="EMBL" id="CM018037">
    <property type="protein sequence ID" value="KAA8538846.1"/>
    <property type="molecule type" value="Genomic_DNA"/>
</dbReference>
<dbReference type="OrthoDB" id="4676at2759"/>
<feature type="domain" description="PB1" evidence="3">
    <location>
        <begin position="255"/>
        <end position="323"/>
    </location>
</feature>
<evidence type="ECO:0000256" key="1">
    <source>
        <dbReference type="ARBA" id="ARBA00022723"/>
    </source>
</evidence>
<dbReference type="GO" id="GO:0046872">
    <property type="term" value="F:metal ion binding"/>
    <property type="evidence" value="ECO:0007669"/>
    <property type="project" value="UniProtKB-KW"/>
</dbReference>
<evidence type="ECO:0000313" key="4">
    <source>
        <dbReference type="EMBL" id="KAA8538846.1"/>
    </source>
</evidence>
<keyword evidence="2" id="KW-0378">Hydrolase</keyword>
<dbReference type="AlphaFoldDB" id="A0A5J5B914"/>
<evidence type="ECO:0000259" key="3">
    <source>
        <dbReference type="PROSITE" id="PS51745"/>
    </source>
</evidence>
<accession>A0A5J5B914</accession>
<organism evidence="4 5">
    <name type="scientific">Nyssa sinensis</name>
    <dbReference type="NCBI Taxonomy" id="561372"/>
    <lineage>
        <taxon>Eukaryota</taxon>
        <taxon>Viridiplantae</taxon>
        <taxon>Streptophyta</taxon>
        <taxon>Embryophyta</taxon>
        <taxon>Tracheophyta</taxon>
        <taxon>Spermatophyta</taxon>
        <taxon>Magnoliopsida</taxon>
        <taxon>eudicotyledons</taxon>
        <taxon>Gunneridae</taxon>
        <taxon>Pentapetalae</taxon>
        <taxon>asterids</taxon>
        <taxon>Cornales</taxon>
        <taxon>Nyssaceae</taxon>
        <taxon>Nyssa</taxon>
    </lineage>
</organism>
<dbReference type="Gene3D" id="3.10.20.90">
    <property type="entry name" value="Phosphatidylinositol 3-kinase Catalytic Subunit, Chain A, domain 1"/>
    <property type="match status" value="1"/>
</dbReference>
<reference evidence="4 5" key="1">
    <citation type="submission" date="2019-09" db="EMBL/GenBank/DDBJ databases">
        <title>A chromosome-level genome assembly of the Chinese tupelo Nyssa sinensis.</title>
        <authorList>
            <person name="Yang X."/>
            <person name="Kang M."/>
            <person name="Yang Y."/>
            <person name="Xiong H."/>
            <person name="Wang M."/>
            <person name="Zhang Z."/>
            <person name="Wang Z."/>
            <person name="Wu H."/>
            <person name="Ma T."/>
            <person name="Liu J."/>
            <person name="Xi Z."/>
        </authorList>
    </citation>
    <scope>NUCLEOTIDE SEQUENCE [LARGE SCALE GENOMIC DNA]</scope>
    <source>
        <strain evidence="4">J267</strain>
        <tissue evidence="4">Leaf</tissue>
    </source>
</reference>
<keyword evidence="1" id="KW-0479">Metal-binding</keyword>
<evidence type="ECO:0000313" key="5">
    <source>
        <dbReference type="Proteomes" id="UP000325577"/>
    </source>
</evidence>
<gene>
    <name evidence="4" type="ORF">F0562_025538</name>
</gene>